<protein>
    <submittedName>
        <fullName evidence="3">PET15</fullName>
    </submittedName>
</protein>
<accession>Q7YW82</accession>
<feature type="chain" id="PRO_5004296690" evidence="1">
    <location>
        <begin position="18"/>
        <end position="95"/>
    </location>
</feature>
<feature type="domain" description="WAP" evidence="2">
    <location>
        <begin position="42"/>
        <end position="95"/>
    </location>
</feature>
<evidence type="ECO:0000313" key="3">
    <source>
        <dbReference type="EMBL" id="AAQ15293.1"/>
    </source>
</evidence>
<organism evidence="3">
    <name type="scientific">Panulirus argus</name>
    <name type="common">Caribbean spiny lobster</name>
    <name type="synonym">Palinurus argus</name>
    <dbReference type="NCBI Taxonomy" id="6737"/>
    <lineage>
        <taxon>Eukaryota</taxon>
        <taxon>Metazoa</taxon>
        <taxon>Ecdysozoa</taxon>
        <taxon>Arthropoda</taxon>
        <taxon>Crustacea</taxon>
        <taxon>Multicrustacea</taxon>
        <taxon>Malacostraca</taxon>
        <taxon>Eumalacostraca</taxon>
        <taxon>Eucarida</taxon>
        <taxon>Decapoda</taxon>
        <taxon>Pleocyemata</taxon>
        <taxon>Achelata</taxon>
        <taxon>Palinuroidea</taxon>
        <taxon>Palinuridae</taxon>
        <taxon>Panulirus</taxon>
    </lineage>
</organism>
<feature type="signal peptide" evidence="1">
    <location>
        <begin position="1"/>
        <end position="17"/>
    </location>
</feature>
<dbReference type="AlphaFoldDB" id="Q7YW82"/>
<proteinExistence type="evidence at transcript level"/>
<reference evidence="3" key="1">
    <citation type="journal article" date="2004" name="J. Neurobiol.">
        <title>Inducible transcript expressed by reactive epithelial cells at sites of olfactory sensory neuron proliferation.</title>
        <authorList>
            <person name="Stoss T.D."/>
            <person name="Nickell M.D."/>
            <person name="Hardin D."/>
            <person name="Derby C.D."/>
            <person name="McClintock T.S."/>
        </authorList>
    </citation>
    <scope>NUCLEOTIDE SEQUENCE</scope>
</reference>
<evidence type="ECO:0000256" key="1">
    <source>
        <dbReference type="SAM" id="SignalP"/>
    </source>
</evidence>
<dbReference type="GO" id="GO:0005576">
    <property type="term" value="C:extracellular region"/>
    <property type="evidence" value="ECO:0007669"/>
    <property type="project" value="InterPro"/>
</dbReference>
<evidence type="ECO:0000259" key="2">
    <source>
        <dbReference type="PROSITE" id="PS51390"/>
    </source>
</evidence>
<name>Q7YW82_PANAR</name>
<dbReference type="InterPro" id="IPR008197">
    <property type="entry name" value="WAP_dom"/>
</dbReference>
<dbReference type="GO" id="GO:0030414">
    <property type="term" value="F:peptidase inhibitor activity"/>
    <property type="evidence" value="ECO:0007669"/>
    <property type="project" value="InterPro"/>
</dbReference>
<dbReference type="EMBL" id="AY340636">
    <property type="protein sequence ID" value="AAQ15293.1"/>
    <property type="molecule type" value="mRNA"/>
</dbReference>
<sequence length="95" mass="10473">MSLRALVLLACAALVLGAPQQSDSTCTDFCEDPVLGLGHYVCCYHEGKCPSRQFCPHHIGAKVGPTICEFDYQCSKTEKCCYDVCLKHKTCKRVV</sequence>
<dbReference type="PROSITE" id="PS51390">
    <property type="entry name" value="WAP"/>
    <property type="match status" value="1"/>
</dbReference>
<keyword evidence="1" id="KW-0732">Signal</keyword>